<dbReference type="Proteomes" id="UP000037274">
    <property type="component" value="Unassembled WGS sequence"/>
</dbReference>
<protein>
    <recommendedName>
        <fullName evidence="1">RhiE-like KS-MAT linker domain-containing protein</fullName>
    </recommendedName>
</protein>
<feature type="non-terminal residue" evidence="2">
    <location>
        <position position="1"/>
    </location>
</feature>
<comment type="caution">
    <text evidence="2">The sequence shown here is derived from an EMBL/GenBank/DDBJ whole genome shotgun (WGS) entry which is preliminary data.</text>
</comment>
<reference evidence="2 3" key="1">
    <citation type="submission" date="2015-06" db="EMBL/GenBank/DDBJ databases">
        <title>Draft genome sequence of Streptomyces leeuwenhoekii C58, which produces the novel lasso peptide, chaxapeptin.</title>
        <authorList>
            <person name="Yi Y."/>
            <person name="Hai D."/>
            <person name="Jaspars M."/>
            <person name="Sheng H."/>
            <person name="Rateb M.E."/>
            <person name="Bull A."/>
            <person name="Goodfellow M."/>
            <person name="Asenjo J.A."/>
            <person name="Ebel R."/>
        </authorList>
    </citation>
    <scope>NUCLEOTIDE SEQUENCE [LARGE SCALE GENOMIC DNA]</scope>
    <source>
        <strain evidence="2 3">C58</strain>
    </source>
</reference>
<dbReference type="Pfam" id="PF22336">
    <property type="entry name" value="RhiE-like_linker"/>
    <property type="match status" value="1"/>
</dbReference>
<evidence type="ECO:0000313" key="2">
    <source>
        <dbReference type="EMBL" id="KMS65598.1"/>
    </source>
</evidence>
<dbReference type="Gene3D" id="3.40.366.10">
    <property type="entry name" value="Malonyl-Coenzyme A Acyl Carrier Protein, domain 2"/>
    <property type="match status" value="1"/>
</dbReference>
<evidence type="ECO:0000313" key="3">
    <source>
        <dbReference type="Proteomes" id="UP000037274"/>
    </source>
</evidence>
<organism evidence="2 3">
    <name type="scientific">Streptomyces leeuwenhoekii</name>
    <dbReference type="NCBI Taxonomy" id="1437453"/>
    <lineage>
        <taxon>Bacteria</taxon>
        <taxon>Bacillati</taxon>
        <taxon>Actinomycetota</taxon>
        <taxon>Actinomycetes</taxon>
        <taxon>Kitasatosporales</taxon>
        <taxon>Streptomycetaceae</taxon>
        <taxon>Streptomyces</taxon>
    </lineage>
</organism>
<dbReference type="InterPro" id="IPR001227">
    <property type="entry name" value="Ac_transferase_dom_sf"/>
</dbReference>
<gene>
    <name evidence="2" type="ORF">ACH49_31105</name>
</gene>
<evidence type="ECO:0000259" key="1">
    <source>
        <dbReference type="Pfam" id="PF22336"/>
    </source>
</evidence>
<dbReference type="InterPro" id="IPR054514">
    <property type="entry name" value="RhiE-like_linker"/>
</dbReference>
<dbReference type="EMBL" id="LFEH01000495">
    <property type="protein sequence ID" value="KMS65598.1"/>
    <property type="molecule type" value="Genomic_DNA"/>
</dbReference>
<keyword evidence="3" id="KW-1185">Reference proteome</keyword>
<sequence length="87" mass="8487">SARTAASLAGQAGRLAAFLEGVGDMRPAAVAGALVSGRAVLDERAVVVADSAEEALSGLRALARGETAPGLVTGSGTPGKVVWVFPG</sequence>
<accession>A0ABR5HPM0</accession>
<proteinExistence type="predicted"/>
<feature type="domain" description="RhiE-like KS-MAT linker" evidence="1">
    <location>
        <begin position="1"/>
        <end position="65"/>
    </location>
</feature>
<name>A0ABR5HPM0_STRLW</name>
<feature type="non-terminal residue" evidence="2">
    <location>
        <position position="87"/>
    </location>
</feature>